<keyword evidence="1" id="KW-0472">Membrane</keyword>
<organism evidence="3">
    <name type="scientific">bioreactor metagenome</name>
    <dbReference type="NCBI Taxonomy" id="1076179"/>
    <lineage>
        <taxon>unclassified sequences</taxon>
        <taxon>metagenomes</taxon>
        <taxon>ecological metagenomes</taxon>
    </lineage>
</organism>
<protein>
    <submittedName>
        <fullName evidence="3">Undecaprenyl phosphate N,N'-diacetylbacillosamine 1-phosphate transferase</fullName>
        <ecNumber evidence="3">2.7.8.36</ecNumber>
    </submittedName>
</protein>
<reference evidence="3" key="1">
    <citation type="submission" date="2019-08" db="EMBL/GenBank/DDBJ databases">
        <authorList>
            <person name="Kucharzyk K."/>
            <person name="Murdoch R.W."/>
            <person name="Higgins S."/>
            <person name="Loffler F."/>
        </authorList>
    </citation>
    <scope>NUCLEOTIDE SEQUENCE</scope>
</reference>
<dbReference type="PANTHER" id="PTHR30576">
    <property type="entry name" value="COLANIC BIOSYNTHESIS UDP-GLUCOSE LIPID CARRIER TRANSFERASE"/>
    <property type="match status" value="1"/>
</dbReference>
<evidence type="ECO:0000313" key="3">
    <source>
        <dbReference type="EMBL" id="MPL90002.1"/>
    </source>
</evidence>
<accession>A0A644VH50</accession>
<dbReference type="Pfam" id="PF02397">
    <property type="entry name" value="Bac_transf"/>
    <property type="match status" value="1"/>
</dbReference>
<dbReference type="InterPro" id="IPR003362">
    <property type="entry name" value="Bact_transf"/>
</dbReference>
<feature type="domain" description="Bacterial sugar transferase" evidence="2">
    <location>
        <begin position="10"/>
        <end position="184"/>
    </location>
</feature>
<dbReference type="EC" id="2.7.8.36" evidence="3"/>
<evidence type="ECO:0000256" key="1">
    <source>
        <dbReference type="SAM" id="Phobius"/>
    </source>
</evidence>
<proteinExistence type="predicted"/>
<keyword evidence="3" id="KW-0808">Transferase</keyword>
<evidence type="ECO:0000259" key="2">
    <source>
        <dbReference type="Pfam" id="PF02397"/>
    </source>
</evidence>
<dbReference type="EMBL" id="VSSQ01000292">
    <property type="protein sequence ID" value="MPL90002.1"/>
    <property type="molecule type" value="Genomic_DNA"/>
</dbReference>
<gene>
    <name evidence="3" type="primary">pglC_5</name>
    <name evidence="3" type="ORF">SDC9_36047</name>
</gene>
<comment type="caution">
    <text evidence="3">The sequence shown here is derived from an EMBL/GenBank/DDBJ whole genome shotgun (WGS) entry which is preliminary data.</text>
</comment>
<feature type="transmembrane region" description="Helical" evidence="1">
    <location>
        <begin position="12"/>
        <end position="39"/>
    </location>
</feature>
<keyword evidence="1" id="KW-1133">Transmembrane helix</keyword>
<dbReference type="GO" id="GO:0102334">
    <property type="term" value="F:N,N'-diacetylbacilliosaminyl-1-phosphate transferase activity"/>
    <property type="evidence" value="ECO:0007669"/>
    <property type="project" value="UniProtKB-EC"/>
</dbReference>
<name>A0A644VH50_9ZZZZ</name>
<dbReference type="AlphaFoldDB" id="A0A644VH50"/>
<sequence>MNSTYFKYVKRPLDICIALLAIGFFSPFFVLLTIILFVANRGNPFFVQERPGKDGKVFRMIKFKTLNDEKSESGELLPDAQRLLRIGKLIRASSLDELPQLFNILHGEMSIVGPRPLLVKYLPYYNEFQSRRHMVKPGITGWAQVNGRNKLTWDQKFAYDVFYVENVSLLFDIKILLLTVRKVILREGVNQEGEVTAEAFKGNFIEEQDK</sequence>
<dbReference type="PANTHER" id="PTHR30576:SF8">
    <property type="entry name" value="UNDECAPRENYL-PHOSPHATE GALACTOSE PHOSPHOTRANSFERASE"/>
    <property type="match status" value="1"/>
</dbReference>
<keyword evidence="1" id="KW-0812">Transmembrane</keyword>